<keyword evidence="1" id="KW-0472">Membrane</keyword>
<dbReference type="AlphaFoldDB" id="A0A4Q7ENB4"/>
<evidence type="ECO:0000256" key="1">
    <source>
        <dbReference type="SAM" id="Phobius"/>
    </source>
</evidence>
<keyword evidence="1" id="KW-0812">Transmembrane</keyword>
<keyword evidence="1" id="KW-1133">Transmembrane helix</keyword>
<name>A0A4Q7ENB4_9GAMM</name>
<reference evidence="2 3" key="1">
    <citation type="submission" date="2018-01" db="EMBL/GenBank/DDBJ databases">
        <title>Co-occurrence of chitin degradation, pigmentation and bioactivity in marine Pseudoalteromonas.</title>
        <authorList>
            <person name="Paulsen S."/>
            <person name="Gram L."/>
            <person name="Machado H."/>
        </authorList>
    </citation>
    <scope>NUCLEOTIDE SEQUENCE [LARGE SCALE GENOMIC DNA]</scope>
    <source>
        <strain evidence="2 3">S1946</strain>
    </source>
</reference>
<feature type="transmembrane region" description="Helical" evidence="1">
    <location>
        <begin position="115"/>
        <end position="135"/>
    </location>
</feature>
<gene>
    <name evidence="2" type="ORF">C3B51_06925</name>
</gene>
<sequence>MLGSMVSNFWLINLVIFQSVWWLSALFTHQALVGVIVLLALHFALSPSRKADLSSLMVLPVGLLVDQALAAAGVIQFAGNQPWLPVWLAFLWVHFTLTLNHSLSWLGRCHLGVQSLLGAVFGALSYIGGIKLGALDSALSVFNLFIVFGAVWAVVLPLVVHLNSRFVAKTGVQHV</sequence>
<accession>A0A4Q7ENB4</accession>
<feature type="transmembrane region" description="Helical" evidence="1">
    <location>
        <begin position="57"/>
        <end position="78"/>
    </location>
</feature>
<feature type="transmembrane region" description="Helical" evidence="1">
    <location>
        <begin position="84"/>
        <end position="103"/>
    </location>
</feature>
<dbReference type="InterPro" id="IPR021306">
    <property type="entry name" value="DUF2878"/>
</dbReference>
<organism evidence="2 3">
    <name type="scientific">Pseudoalteromonas rubra</name>
    <dbReference type="NCBI Taxonomy" id="43658"/>
    <lineage>
        <taxon>Bacteria</taxon>
        <taxon>Pseudomonadati</taxon>
        <taxon>Pseudomonadota</taxon>
        <taxon>Gammaproteobacteria</taxon>
        <taxon>Alteromonadales</taxon>
        <taxon>Pseudoalteromonadaceae</taxon>
        <taxon>Pseudoalteromonas</taxon>
    </lineage>
</organism>
<evidence type="ECO:0000313" key="3">
    <source>
        <dbReference type="Proteomes" id="UP000292345"/>
    </source>
</evidence>
<comment type="caution">
    <text evidence="2">The sequence shown here is derived from an EMBL/GenBank/DDBJ whole genome shotgun (WGS) entry which is preliminary data.</text>
</comment>
<evidence type="ECO:0000313" key="2">
    <source>
        <dbReference type="EMBL" id="RZM83349.1"/>
    </source>
</evidence>
<feature type="transmembrane region" description="Helical" evidence="1">
    <location>
        <begin position="20"/>
        <end position="45"/>
    </location>
</feature>
<feature type="transmembrane region" description="Helical" evidence="1">
    <location>
        <begin position="141"/>
        <end position="160"/>
    </location>
</feature>
<proteinExistence type="predicted"/>
<dbReference type="Pfam" id="PF11086">
    <property type="entry name" value="DUF2878"/>
    <property type="match status" value="1"/>
</dbReference>
<dbReference type="EMBL" id="PPUZ01000018">
    <property type="protein sequence ID" value="RZM83349.1"/>
    <property type="molecule type" value="Genomic_DNA"/>
</dbReference>
<protein>
    <submittedName>
        <fullName evidence="2">DUF2878 domain-containing protein</fullName>
    </submittedName>
</protein>
<dbReference type="Proteomes" id="UP000292345">
    <property type="component" value="Unassembled WGS sequence"/>
</dbReference>